<evidence type="ECO:0000313" key="3">
    <source>
        <dbReference type="Proteomes" id="UP001596514"/>
    </source>
</evidence>
<comment type="caution">
    <text evidence="2">The sequence shown here is derived from an EMBL/GenBank/DDBJ whole genome shotgun (WGS) entry which is preliminary data.</text>
</comment>
<keyword evidence="3" id="KW-1185">Reference proteome</keyword>
<name>A0ABW2SQG8_9ACTN</name>
<evidence type="ECO:0000313" key="2">
    <source>
        <dbReference type="EMBL" id="MFC7598530.1"/>
    </source>
</evidence>
<dbReference type="Proteomes" id="UP001596514">
    <property type="component" value="Unassembled WGS sequence"/>
</dbReference>
<dbReference type="RefSeq" id="WP_386368341.1">
    <property type="nucleotide sequence ID" value="NZ_JBHTEE010000001.1"/>
</dbReference>
<proteinExistence type="predicted"/>
<evidence type="ECO:0000259" key="1">
    <source>
        <dbReference type="Pfam" id="PF19054"/>
    </source>
</evidence>
<dbReference type="InterPro" id="IPR043917">
    <property type="entry name" value="DUF5753"/>
</dbReference>
<feature type="domain" description="DUF5753" evidence="1">
    <location>
        <begin position="12"/>
        <end position="44"/>
    </location>
</feature>
<accession>A0ABW2SQG8</accession>
<gene>
    <name evidence="2" type="ORF">ACFQVD_00260</name>
</gene>
<protein>
    <submittedName>
        <fullName evidence="2">Scr1 family TA system antitoxin-like transcriptional regulator</fullName>
    </submittedName>
</protein>
<dbReference type="EMBL" id="JBHTEE010000001">
    <property type="protein sequence ID" value="MFC7598530.1"/>
    <property type="molecule type" value="Genomic_DNA"/>
</dbReference>
<sequence length="52" mass="5780">MEPDRLAVRVVAVTLRTYEPLMVPGLLQTEAYAYALLGDDEASRPAWGVRAF</sequence>
<dbReference type="Pfam" id="PF19054">
    <property type="entry name" value="DUF5753"/>
    <property type="match status" value="1"/>
</dbReference>
<reference evidence="3" key="1">
    <citation type="journal article" date="2019" name="Int. J. Syst. Evol. Microbiol.">
        <title>The Global Catalogue of Microorganisms (GCM) 10K type strain sequencing project: providing services to taxonomists for standard genome sequencing and annotation.</title>
        <authorList>
            <consortium name="The Broad Institute Genomics Platform"/>
            <consortium name="The Broad Institute Genome Sequencing Center for Infectious Disease"/>
            <person name="Wu L."/>
            <person name="Ma J."/>
        </authorList>
    </citation>
    <scope>NUCLEOTIDE SEQUENCE [LARGE SCALE GENOMIC DNA]</scope>
    <source>
        <strain evidence="3">JCM 10083</strain>
    </source>
</reference>
<organism evidence="2 3">
    <name type="scientific">Streptosporangium amethystogenes subsp. fukuiense</name>
    <dbReference type="NCBI Taxonomy" id="698418"/>
    <lineage>
        <taxon>Bacteria</taxon>
        <taxon>Bacillati</taxon>
        <taxon>Actinomycetota</taxon>
        <taxon>Actinomycetes</taxon>
        <taxon>Streptosporangiales</taxon>
        <taxon>Streptosporangiaceae</taxon>
        <taxon>Streptosporangium</taxon>
    </lineage>
</organism>